<proteinExistence type="predicted"/>
<dbReference type="InterPro" id="IPR003798">
    <property type="entry name" value="DNA_recombination_RmuC"/>
</dbReference>
<feature type="transmembrane region" description="Helical" evidence="4">
    <location>
        <begin position="33"/>
        <end position="53"/>
    </location>
</feature>
<feature type="coiled-coil region" evidence="3">
    <location>
        <begin position="65"/>
        <end position="116"/>
    </location>
</feature>
<accession>A0A6J6BVQ3</accession>
<dbReference type="Pfam" id="PF02646">
    <property type="entry name" value="RmuC"/>
    <property type="match status" value="1"/>
</dbReference>
<sequence>MSLRSALWISEIKGFVCPDCDDIPMSNSLPNSLITALLLLVGISIGLIIGIHLGRAQSGGSSTDLATLKALLEKSEERLKDAEGKNESQAKIATQMEEMRSTVERMRVQAQDASEKRIQSETELKGTINEMRLASSSLFDETRKIAGALSNSQSRGKFGEAQLELLLEQAGLREGIEYDAQRSTTDSDSSGIPDVTVKMPGGARLFIDSKFPFDRFLDAFATEVQDERDEYLLLHTKDLLKHIEALSKRGYHKSQGSPDSVILFLPFETLLAEALRIDPQLLEKAFKVGVTISTPTSMMALLRAVGHIFSRNKLAESADDITKIAGTFLKNLTLLHTKIIAVGKAVNGVSKAYDDLIPTAQKTVLSPAIRINKLGVAGDREKLGIDYPDAPSDVRDLSNPDIEGEDDYIDVEIIDVAEKEEE</sequence>
<keyword evidence="2" id="KW-0233">DNA recombination</keyword>
<evidence type="ECO:0000256" key="1">
    <source>
        <dbReference type="ARBA" id="ARBA00023054"/>
    </source>
</evidence>
<protein>
    <submittedName>
        <fullName evidence="5">Unannotated protein</fullName>
    </submittedName>
</protein>
<keyword evidence="4" id="KW-1133">Transmembrane helix</keyword>
<evidence type="ECO:0000256" key="2">
    <source>
        <dbReference type="ARBA" id="ARBA00023172"/>
    </source>
</evidence>
<dbReference type="AlphaFoldDB" id="A0A6J6BVQ3"/>
<evidence type="ECO:0000256" key="4">
    <source>
        <dbReference type="SAM" id="Phobius"/>
    </source>
</evidence>
<name>A0A6J6BVQ3_9ZZZZ</name>
<keyword evidence="4" id="KW-0812">Transmembrane</keyword>
<dbReference type="PANTHER" id="PTHR30563">
    <property type="entry name" value="DNA RECOMBINATION PROTEIN RMUC"/>
    <property type="match status" value="1"/>
</dbReference>
<dbReference type="PANTHER" id="PTHR30563:SF0">
    <property type="entry name" value="DNA RECOMBINATION PROTEIN RMUC"/>
    <property type="match status" value="1"/>
</dbReference>
<reference evidence="5" key="1">
    <citation type="submission" date="2020-05" db="EMBL/GenBank/DDBJ databases">
        <authorList>
            <person name="Chiriac C."/>
            <person name="Salcher M."/>
            <person name="Ghai R."/>
            <person name="Kavagutti S V."/>
        </authorList>
    </citation>
    <scope>NUCLEOTIDE SEQUENCE</scope>
</reference>
<evidence type="ECO:0000313" key="5">
    <source>
        <dbReference type="EMBL" id="CAB4542717.1"/>
    </source>
</evidence>
<evidence type="ECO:0000256" key="3">
    <source>
        <dbReference type="SAM" id="Coils"/>
    </source>
</evidence>
<dbReference type="GO" id="GO:0006310">
    <property type="term" value="P:DNA recombination"/>
    <property type="evidence" value="ECO:0007669"/>
    <property type="project" value="UniProtKB-KW"/>
</dbReference>
<organism evidence="5">
    <name type="scientific">freshwater metagenome</name>
    <dbReference type="NCBI Taxonomy" id="449393"/>
    <lineage>
        <taxon>unclassified sequences</taxon>
        <taxon>metagenomes</taxon>
        <taxon>ecological metagenomes</taxon>
    </lineage>
</organism>
<dbReference type="EMBL" id="CAEZSP010000021">
    <property type="protein sequence ID" value="CAB4542717.1"/>
    <property type="molecule type" value="Genomic_DNA"/>
</dbReference>
<gene>
    <name evidence="5" type="ORF">UFOPK1440_00561</name>
</gene>
<keyword evidence="1 3" id="KW-0175">Coiled coil</keyword>
<keyword evidence="4" id="KW-0472">Membrane</keyword>